<dbReference type="AlphaFoldDB" id="A0A2S1LY92"/>
<keyword evidence="1" id="KW-0812">Transmembrane</keyword>
<protein>
    <submittedName>
        <fullName evidence="2">Uncharacterized protein</fullName>
    </submittedName>
</protein>
<keyword evidence="1" id="KW-1133">Transmembrane helix</keyword>
<dbReference type="RefSeq" id="WP_108729663.1">
    <property type="nucleotide sequence ID" value="NZ_CP025786.1"/>
</dbReference>
<dbReference type="Proteomes" id="UP000244655">
    <property type="component" value="Plasmid pl78"/>
</dbReference>
<name>A0A2S1LY92_9SPIR</name>
<keyword evidence="1" id="KW-0472">Membrane</keyword>
<accession>A0A2S1LY92</accession>
<keyword evidence="2" id="KW-0614">Plasmid</keyword>
<proteinExistence type="predicted"/>
<keyword evidence="3" id="KW-1185">Reference proteome</keyword>
<geneLocation type="plasmid" evidence="2 3">
    <name>pl78</name>
</geneLocation>
<dbReference type="OrthoDB" id="353060at2"/>
<evidence type="ECO:0000313" key="3">
    <source>
        <dbReference type="Proteomes" id="UP000244655"/>
    </source>
</evidence>
<gene>
    <name evidence="2" type="ORF">CR532_04540</name>
</gene>
<feature type="transmembrane region" description="Helical" evidence="1">
    <location>
        <begin position="6"/>
        <end position="24"/>
    </location>
</feature>
<evidence type="ECO:0000256" key="1">
    <source>
        <dbReference type="SAM" id="Phobius"/>
    </source>
</evidence>
<dbReference type="EMBL" id="CP025786">
    <property type="protein sequence ID" value="AWG43268.1"/>
    <property type="molecule type" value="Genomic_DNA"/>
</dbReference>
<sequence length="218" mass="26385">MTITNLILKIISLYVLLLHPIYLFSLASSHNYFKVTNWRVNFERLKATNKDFREDIKELVAASEDDFLEKFKLCFMIKKSYMDSDILDEYKYLLRKSSQFLIELKSTDPKKAAYILYELNALSLLLSDIKELEIMLSHEESDEVRYYYHEYKDFLLEISLLVTEQINKFYSTIYLLDLKYLQDSFENFMIKFAEHYNSSTKLYSRLYKLYNQYFMTKR</sequence>
<organism evidence="2 3">
    <name type="scientific">Candidatus Borreliella tachyglossi</name>
    <dbReference type="NCBI Taxonomy" id="1964448"/>
    <lineage>
        <taxon>Bacteria</taxon>
        <taxon>Pseudomonadati</taxon>
        <taxon>Spirochaetota</taxon>
        <taxon>Spirochaetia</taxon>
        <taxon>Spirochaetales</taxon>
        <taxon>Borreliaceae</taxon>
        <taxon>Borreliella</taxon>
    </lineage>
</organism>
<reference evidence="2 3" key="1">
    <citation type="submission" date="2018-01" db="EMBL/GenBank/DDBJ databases">
        <title>Genome sequence of Borrelia tachyglossi.</title>
        <authorList>
            <person name="Gofton A.W."/>
        </authorList>
    </citation>
    <scope>NUCLEOTIDE SEQUENCE [LARGE SCALE GENOMIC DNA]</scope>
    <source>
        <strain evidence="2 3">Bc-F10-1268</strain>
        <plasmid evidence="2 3">pl78</plasmid>
    </source>
</reference>
<evidence type="ECO:0000313" key="2">
    <source>
        <dbReference type="EMBL" id="AWG43268.1"/>
    </source>
</evidence>